<reference evidence="1" key="1">
    <citation type="submission" date="2021-02" db="EMBL/GenBank/DDBJ databases">
        <authorList>
            <person name="Bekaert M."/>
        </authorList>
    </citation>
    <scope>NUCLEOTIDE SEQUENCE</scope>
    <source>
        <strain evidence="1">IoA-00</strain>
    </source>
</reference>
<proteinExistence type="predicted"/>
<accession>A0A7R8CDN3</accession>
<dbReference type="EMBL" id="HG994580">
    <property type="protein sequence ID" value="CAF2750887.1"/>
    <property type="molecule type" value="Genomic_DNA"/>
</dbReference>
<dbReference type="AlphaFoldDB" id="A0A7R8CDN3"/>
<evidence type="ECO:0000313" key="1">
    <source>
        <dbReference type="EMBL" id="CAF2750887.1"/>
    </source>
</evidence>
<protein>
    <submittedName>
        <fullName evidence="1">(salmon louse) hypothetical protein</fullName>
    </submittedName>
</protein>
<organism evidence="1 2">
    <name type="scientific">Lepeophtheirus salmonis</name>
    <name type="common">Salmon louse</name>
    <name type="synonym">Caligus salmonis</name>
    <dbReference type="NCBI Taxonomy" id="72036"/>
    <lineage>
        <taxon>Eukaryota</taxon>
        <taxon>Metazoa</taxon>
        <taxon>Ecdysozoa</taxon>
        <taxon>Arthropoda</taxon>
        <taxon>Crustacea</taxon>
        <taxon>Multicrustacea</taxon>
        <taxon>Hexanauplia</taxon>
        <taxon>Copepoda</taxon>
        <taxon>Siphonostomatoida</taxon>
        <taxon>Caligidae</taxon>
        <taxon>Lepeophtheirus</taxon>
    </lineage>
</organism>
<evidence type="ECO:0000313" key="2">
    <source>
        <dbReference type="Proteomes" id="UP000675881"/>
    </source>
</evidence>
<name>A0A7R8CDN3_LEPSM</name>
<gene>
    <name evidence="1" type="ORF">LSAA_1294</name>
</gene>
<sequence>MCKDLTANEMDYLSLILGISRNIRRWTPENKETPEIPSRRYGFKIPEEYQLTSSRYLFLQYESGIEDVHRIRIFSSTKGLEDLRKIKYWEGDGTFNLSHDCFYQVYTLYVQIHSLRIRDYLCYSPTKVRRLIIDCFVE</sequence>
<keyword evidence="2" id="KW-1185">Reference proteome</keyword>
<dbReference type="Proteomes" id="UP000675881">
    <property type="component" value="Chromosome 1"/>
</dbReference>